<name>A0A1H8HF09_9SPHI</name>
<keyword evidence="1 3" id="KW-0808">Transferase</keyword>
<dbReference type="GO" id="GO:0009103">
    <property type="term" value="P:lipopolysaccharide biosynthetic process"/>
    <property type="evidence" value="ECO:0007669"/>
    <property type="project" value="TreeGrafter"/>
</dbReference>
<gene>
    <name evidence="3" type="ORF">SAMN05192574_103480</name>
</gene>
<dbReference type="SUPFAM" id="SSF53756">
    <property type="entry name" value="UDP-Glycosyltransferase/glycogen phosphorylase"/>
    <property type="match status" value="1"/>
</dbReference>
<sequence length="432" mass="48949">MNKNILISAYAISPSKGSEYGAAWNTVMNLSTRHKLWVLYGMSDDHMGDTQTMRKYLSENRIANVNFIEVQPGFIAKTINLLNKVGLGWFFYFAYYLWQKEAYKTAQKLLETVDIDVVHQLGPIGYREPGFLYKLGKPTVWGPIGGMMVIDERLMRNKPLTTRVKFMLKNIINRVQLGHSTRIKKAFEQADVLISATKTGQQTIMNRFGRDSYYLSEQGIIGEMSLNQTKFNSDIVQLIWCGTHIERKNLQLCLDALAQVENNNWVLNVLGTGPLTGKLKQYAAKLGLQDKIIWHGQLKRTEAMSMMAASHLHIITSIAEDNPAVVFEAMSCGVPSLTIDHHGMGDVICKKNGIKIPVDEYPFMVRSIAENLDDVFAKPQFLRDLAHSTIDYAATFKWDKRLDTLDDIYSRAIRLREQSTACLVANENLIAL</sequence>
<proteinExistence type="predicted"/>
<dbReference type="Proteomes" id="UP000198942">
    <property type="component" value="Unassembled WGS sequence"/>
</dbReference>
<dbReference type="RefSeq" id="WP_091210802.1">
    <property type="nucleotide sequence ID" value="NZ_FOCL01000003.1"/>
</dbReference>
<protein>
    <submittedName>
        <fullName evidence="3">Glycosyltransferase involved in cell wall bisynthesis</fullName>
    </submittedName>
</protein>
<dbReference type="Gene3D" id="3.40.50.2000">
    <property type="entry name" value="Glycogen Phosphorylase B"/>
    <property type="match status" value="2"/>
</dbReference>
<evidence type="ECO:0000256" key="1">
    <source>
        <dbReference type="ARBA" id="ARBA00022679"/>
    </source>
</evidence>
<dbReference type="PANTHER" id="PTHR46401:SF2">
    <property type="entry name" value="GLYCOSYLTRANSFERASE WBBK-RELATED"/>
    <property type="match status" value="1"/>
</dbReference>
<evidence type="ECO:0000259" key="2">
    <source>
        <dbReference type="Pfam" id="PF00534"/>
    </source>
</evidence>
<accession>A0A1H8HF09</accession>
<dbReference type="PANTHER" id="PTHR46401">
    <property type="entry name" value="GLYCOSYLTRANSFERASE WBBK-RELATED"/>
    <property type="match status" value="1"/>
</dbReference>
<feature type="domain" description="Glycosyl transferase family 1" evidence="2">
    <location>
        <begin position="236"/>
        <end position="380"/>
    </location>
</feature>
<dbReference type="CDD" id="cd03801">
    <property type="entry name" value="GT4_PimA-like"/>
    <property type="match status" value="1"/>
</dbReference>
<dbReference type="InterPro" id="IPR001296">
    <property type="entry name" value="Glyco_trans_1"/>
</dbReference>
<dbReference type="AlphaFoldDB" id="A0A1H8HF09"/>
<dbReference type="OrthoDB" id="596635at2"/>
<keyword evidence="4" id="KW-1185">Reference proteome</keyword>
<dbReference type="STRING" id="551995.SAMN05192574_103480"/>
<dbReference type="GO" id="GO:0016757">
    <property type="term" value="F:glycosyltransferase activity"/>
    <property type="evidence" value="ECO:0007669"/>
    <property type="project" value="InterPro"/>
</dbReference>
<evidence type="ECO:0000313" key="4">
    <source>
        <dbReference type="Proteomes" id="UP000198942"/>
    </source>
</evidence>
<reference evidence="4" key="1">
    <citation type="submission" date="2016-10" db="EMBL/GenBank/DDBJ databases">
        <authorList>
            <person name="Varghese N."/>
            <person name="Submissions S."/>
        </authorList>
    </citation>
    <scope>NUCLEOTIDE SEQUENCE [LARGE SCALE GENOMIC DNA]</scope>
    <source>
        <strain evidence="4">Gh-48</strain>
    </source>
</reference>
<dbReference type="EMBL" id="FOCL01000003">
    <property type="protein sequence ID" value="SEN54544.1"/>
    <property type="molecule type" value="Genomic_DNA"/>
</dbReference>
<dbReference type="Pfam" id="PF00534">
    <property type="entry name" value="Glycos_transf_1"/>
    <property type="match status" value="1"/>
</dbReference>
<evidence type="ECO:0000313" key="3">
    <source>
        <dbReference type="EMBL" id="SEN54544.1"/>
    </source>
</evidence>
<organism evidence="3 4">
    <name type="scientific">Mucilaginibacter gossypiicola</name>
    <dbReference type="NCBI Taxonomy" id="551995"/>
    <lineage>
        <taxon>Bacteria</taxon>
        <taxon>Pseudomonadati</taxon>
        <taxon>Bacteroidota</taxon>
        <taxon>Sphingobacteriia</taxon>
        <taxon>Sphingobacteriales</taxon>
        <taxon>Sphingobacteriaceae</taxon>
        <taxon>Mucilaginibacter</taxon>
    </lineage>
</organism>